<comment type="cofactor">
    <cofactor evidence="1">
        <name>Mg(2+)</name>
        <dbReference type="ChEBI" id="CHEBI:18420"/>
    </cofactor>
</comment>
<evidence type="ECO:0000256" key="3">
    <source>
        <dbReference type="ARBA" id="ARBA00004663"/>
    </source>
</evidence>
<keyword evidence="13 19" id="KW-0472">Membrane</keyword>
<evidence type="ECO:0000256" key="15">
    <source>
        <dbReference type="ARBA" id="ARBA00032605"/>
    </source>
</evidence>
<dbReference type="GO" id="GO:0008818">
    <property type="term" value="F:cobalamin 5'-phosphate synthase activity"/>
    <property type="evidence" value="ECO:0007669"/>
    <property type="project" value="InterPro"/>
</dbReference>
<comment type="catalytic activity">
    <reaction evidence="17">
        <text>alpha-ribazole + adenosylcob(III)inamide-GDP = adenosylcob(III)alamin + GMP + H(+)</text>
        <dbReference type="Rhea" id="RHEA:16049"/>
        <dbReference type="ChEBI" id="CHEBI:10329"/>
        <dbReference type="ChEBI" id="CHEBI:15378"/>
        <dbReference type="ChEBI" id="CHEBI:18408"/>
        <dbReference type="ChEBI" id="CHEBI:58115"/>
        <dbReference type="ChEBI" id="CHEBI:60487"/>
        <dbReference type="EC" id="2.7.8.26"/>
    </reaction>
</comment>
<keyword evidence="10 19" id="KW-0812">Transmembrane</keyword>
<dbReference type="GO" id="GO:0051073">
    <property type="term" value="F:adenosylcobinamide-GDP ribazoletransferase activity"/>
    <property type="evidence" value="ECO:0007669"/>
    <property type="project" value="UniProtKB-EC"/>
</dbReference>
<comment type="caution">
    <text evidence="20">The sequence shown here is derived from an EMBL/GenBank/DDBJ whole genome shotgun (WGS) entry which is preliminary data.</text>
</comment>
<reference evidence="20" key="1">
    <citation type="journal article" date="2015" name="Nature">
        <title>Complex archaea that bridge the gap between prokaryotes and eukaryotes.</title>
        <authorList>
            <person name="Spang A."/>
            <person name="Saw J.H."/>
            <person name="Jorgensen S.L."/>
            <person name="Zaremba-Niedzwiedzka K."/>
            <person name="Martijn J."/>
            <person name="Lind A.E."/>
            <person name="van Eijk R."/>
            <person name="Schleper C."/>
            <person name="Guy L."/>
            <person name="Ettema T.J."/>
        </authorList>
    </citation>
    <scope>NUCLEOTIDE SEQUENCE</scope>
</reference>
<keyword evidence="8" id="KW-0169">Cobalamin biosynthesis</keyword>
<evidence type="ECO:0000256" key="14">
    <source>
        <dbReference type="ARBA" id="ARBA00025228"/>
    </source>
</evidence>
<proteinExistence type="inferred from homology"/>
<dbReference type="GO" id="GO:0005886">
    <property type="term" value="C:plasma membrane"/>
    <property type="evidence" value="ECO:0007669"/>
    <property type="project" value="UniProtKB-SubCell"/>
</dbReference>
<name>A0A0F9XQH7_9ZZZZ</name>
<feature type="transmembrane region" description="Helical" evidence="19">
    <location>
        <begin position="171"/>
        <end position="193"/>
    </location>
</feature>
<keyword evidence="9" id="KW-0808">Transferase</keyword>
<keyword evidence="11" id="KW-0460">Magnesium</keyword>
<dbReference type="InterPro" id="IPR003805">
    <property type="entry name" value="CobS"/>
</dbReference>
<feature type="transmembrane region" description="Helical" evidence="19">
    <location>
        <begin position="60"/>
        <end position="80"/>
    </location>
</feature>
<evidence type="ECO:0000256" key="2">
    <source>
        <dbReference type="ARBA" id="ARBA00004651"/>
    </source>
</evidence>
<keyword evidence="12 19" id="KW-1133">Transmembrane helix</keyword>
<evidence type="ECO:0000256" key="12">
    <source>
        <dbReference type="ARBA" id="ARBA00022989"/>
    </source>
</evidence>
<dbReference type="EC" id="2.7.8.26" evidence="5"/>
<accession>A0A0F9XQH7</accession>
<dbReference type="Pfam" id="PF02654">
    <property type="entry name" value="CobS"/>
    <property type="match status" value="1"/>
</dbReference>
<evidence type="ECO:0000256" key="9">
    <source>
        <dbReference type="ARBA" id="ARBA00022679"/>
    </source>
</evidence>
<comment type="catalytic activity">
    <reaction evidence="18">
        <text>alpha-ribazole 5'-phosphate + adenosylcob(III)inamide-GDP = adenosylcob(III)alamin 5'-phosphate + GMP + H(+)</text>
        <dbReference type="Rhea" id="RHEA:23560"/>
        <dbReference type="ChEBI" id="CHEBI:15378"/>
        <dbReference type="ChEBI" id="CHEBI:57918"/>
        <dbReference type="ChEBI" id="CHEBI:58115"/>
        <dbReference type="ChEBI" id="CHEBI:60487"/>
        <dbReference type="ChEBI" id="CHEBI:60493"/>
        <dbReference type="EC" id="2.7.8.26"/>
    </reaction>
</comment>
<comment type="subcellular location">
    <subcellularLocation>
        <location evidence="2">Cell membrane</location>
        <topology evidence="2">Multi-pass membrane protein</topology>
    </subcellularLocation>
</comment>
<evidence type="ECO:0000313" key="20">
    <source>
        <dbReference type="EMBL" id="KKN94563.1"/>
    </source>
</evidence>
<dbReference type="PANTHER" id="PTHR34148:SF1">
    <property type="entry name" value="ADENOSYLCOBINAMIDE-GDP RIBAZOLETRANSFERASE"/>
    <property type="match status" value="1"/>
</dbReference>
<evidence type="ECO:0000256" key="19">
    <source>
        <dbReference type="SAM" id="Phobius"/>
    </source>
</evidence>
<keyword evidence="7" id="KW-1003">Cell membrane</keyword>
<evidence type="ECO:0000256" key="1">
    <source>
        <dbReference type="ARBA" id="ARBA00001946"/>
    </source>
</evidence>
<sequence>MLRARLAEARLAILLLTRIPVGYLRDPIPATGASAWAWPLAGLIAMLPASLVYWGLHAAGFGPTVAALGLICAATLLTGAMHEDGLADMADGFGGGQTRARKLEIMRDSRIGSYGVMALILSVALHVTLIARLDNPALVVPAALGLSMASRAMLPFWLARMPAARADGLGHGAAQVPATCVYVAVALGLFGVLPLGFGVGAVIFAGVVVATALVAALALRQIGGQTGDVIGAMQKLAELSGWGVAVYLVG</sequence>
<evidence type="ECO:0000256" key="11">
    <source>
        <dbReference type="ARBA" id="ARBA00022842"/>
    </source>
</evidence>
<evidence type="ECO:0000256" key="16">
    <source>
        <dbReference type="ARBA" id="ARBA00032853"/>
    </source>
</evidence>
<evidence type="ECO:0000256" key="6">
    <source>
        <dbReference type="ARBA" id="ARBA00015850"/>
    </source>
</evidence>
<comment type="function">
    <text evidence="14">Joins adenosylcobinamide-GDP and alpha-ribazole to generate adenosylcobalamin (Ado-cobalamin). Also synthesizes adenosylcobalamin 5'-phosphate from adenosylcobinamide-GDP and alpha-ribazole 5'-phosphate.</text>
</comment>
<feature type="transmembrane region" description="Helical" evidence="19">
    <location>
        <begin position="35"/>
        <end position="54"/>
    </location>
</feature>
<gene>
    <name evidence="20" type="ORF">LCGC14_0186390</name>
</gene>
<dbReference type="GO" id="GO:0009236">
    <property type="term" value="P:cobalamin biosynthetic process"/>
    <property type="evidence" value="ECO:0007669"/>
    <property type="project" value="UniProtKB-UniPathway"/>
</dbReference>
<evidence type="ECO:0000256" key="4">
    <source>
        <dbReference type="ARBA" id="ARBA00010561"/>
    </source>
</evidence>
<evidence type="ECO:0000256" key="7">
    <source>
        <dbReference type="ARBA" id="ARBA00022475"/>
    </source>
</evidence>
<evidence type="ECO:0000256" key="18">
    <source>
        <dbReference type="ARBA" id="ARBA00049504"/>
    </source>
</evidence>
<dbReference type="EMBL" id="LAZR01000077">
    <property type="protein sequence ID" value="KKN94563.1"/>
    <property type="molecule type" value="Genomic_DNA"/>
</dbReference>
<dbReference type="HAMAP" id="MF_00719">
    <property type="entry name" value="CobS"/>
    <property type="match status" value="1"/>
</dbReference>
<evidence type="ECO:0000256" key="8">
    <source>
        <dbReference type="ARBA" id="ARBA00022573"/>
    </source>
</evidence>
<dbReference type="UniPathway" id="UPA00148">
    <property type="reaction ID" value="UER00238"/>
</dbReference>
<dbReference type="PANTHER" id="PTHR34148">
    <property type="entry name" value="ADENOSYLCOBINAMIDE-GDP RIBAZOLETRANSFERASE"/>
    <property type="match status" value="1"/>
</dbReference>
<evidence type="ECO:0000256" key="5">
    <source>
        <dbReference type="ARBA" id="ARBA00013200"/>
    </source>
</evidence>
<evidence type="ECO:0000256" key="13">
    <source>
        <dbReference type="ARBA" id="ARBA00023136"/>
    </source>
</evidence>
<evidence type="ECO:0000256" key="10">
    <source>
        <dbReference type="ARBA" id="ARBA00022692"/>
    </source>
</evidence>
<dbReference type="AlphaFoldDB" id="A0A0F9XQH7"/>
<feature type="transmembrane region" description="Helical" evidence="19">
    <location>
        <begin position="111"/>
        <end position="131"/>
    </location>
</feature>
<feature type="transmembrane region" description="Helical" evidence="19">
    <location>
        <begin position="199"/>
        <end position="219"/>
    </location>
</feature>
<feature type="transmembrane region" description="Helical" evidence="19">
    <location>
        <begin position="137"/>
        <end position="159"/>
    </location>
</feature>
<comment type="similarity">
    <text evidence="4">Belongs to the CobS family.</text>
</comment>
<evidence type="ECO:0000256" key="17">
    <source>
        <dbReference type="ARBA" id="ARBA00048623"/>
    </source>
</evidence>
<protein>
    <recommendedName>
        <fullName evidence="6">Adenosylcobinamide-GDP ribazoletransferase</fullName>
        <ecNumber evidence="5">2.7.8.26</ecNumber>
    </recommendedName>
    <alternativeName>
        <fullName evidence="16">Cobalamin synthase</fullName>
    </alternativeName>
    <alternativeName>
        <fullName evidence="15">Cobalamin-5'-phosphate synthase</fullName>
    </alternativeName>
</protein>
<organism evidence="20">
    <name type="scientific">marine sediment metagenome</name>
    <dbReference type="NCBI Taxonomy" id="412755"/>
    <lineage>
        <taxon>unclassified sequences</taxon>
        <taxon>metagenomes</taxon>
        <taxon>ecological metagenomes</taxon>
    </lineage>
</organism>
<comment type="pathway">
    <text evidence="3">Cofactor biosynthesis; adenosylcobalamin biosynthesis; adenosylcobalamin from cob(II)yrinate a,c-diamide: step 7/7.</text>
</comment>